<dbReference type="AlphaFoldDB" id="A0A0D0CZ60"/>
<dbReference type="Pfam" id="PF00026">
    <property type="entry name" value="Asp"/>
    <property type="match status" value="2"/>
</dbReference>
<protein>
    <recommendedName>
        <fullName evidence="3">Peptidase A1 domain-containing protein</fullName>
    </recommendedName>
</protein>
<dbReference type="PANTHER" id="PTHR47966:SF57">
    <property type="entry name" value="PEPTIDASE A1 DOMAIN-CONTAINING PROTEIN"/>
    <property type="match status" value="1"/>
</dbReference>
<comment type="similarity">
    <text evidence="1">Belongs to the peptidase A1 family.</text>
</comment>
<dbReference type="PRINTS" id="PR00792">
    <property type="entry name" value="PEPSIN"/>
</dbReference>
<dbReference type="GO" id="GO:0004190">
    <property type="term" value="F:aspartic-type endopeptidase activity"/>
    <property type="evidence" value="ECO:0007669"/>
    <property type="project" value="InterPro"/>
</dbReference>
<gene>
    <name evidence="4" type="ORF">GYMLUDRAFT_578037</name>
</gene>
<evidence type="ECO:0000259" key="3">
    <source>
        <dbReference type="PROSITE" id="PS51767"/>
    </source>
</evidence>
<dbReference type="Proteomes" id="UP000053593">
    <property type="component" value="Unassembled WGS sequence"/>
</dbReference>
<dbReference type="PROSITE" id="PS51767">
    <property type="entry name" value="PEPTIDASE_A1"/>
    <property type="match status" value="1"/>
</dbReference>
<dbReference type="SUPFAM" id="SSF50630">
    <property type="entry name" value="Acid proteases"/>
    <property type="match status" value="1"/>
</dbReference>
<dbReference type="CDD" id="cd05471">
    <property type="entry name" value="pepsin_like"/>
    <property type="match status" value="1"/>
</dbReference>
<accession>A0A0D0CZ60</accession>
<dbReference type="EMBL" id="KN834770">
    <property type="protein sequence ID" value="KIK61798.1"/>
    <property type="molecule type" value="Genomic_DNA"/>
</dbReference>
<dbReference type="HOGENOM" id="CLU_609808_0_0_1"/>
<sequence>MPSTGWGKGKQRASQSWRRDDSDEGDAGGEGAVVPLQYVGESAYDAAYTLPITIGSSNLSVSLQVDTGSSDLWVTGASCSTSPCNNVPSSKRYDPSSSTTAISSGTAFNATYLKGQALGLVGWDTIDIGGYTIATQALAIASSVDSEPLSSSFNGIIGLSLPVNSLITQSIPSTSSSAPDGAQFTSNLFSLSPSSLSPAARFLSLTLERPGSSTIPSLFGIGKHPSTDQVPQIGNGSNVHYSKPLASLTPVGTSAGILFWKSAIQDITVWVNGQPKPVAVQKSSYESIPSAILDTGTPIILSTKVIADAIYGAIGVSPANDGNYYVDCKTPLNLTVTLDGRPPISVHPLDLTTPPPSTQTSSSSCIGLIQAADPSLSGVADMILGVPFIRNTYMVLAYEVPDSDGSFPDLRPSNDNPQSPADSAVGDQLFPMLGLQGLTNATVALGKRI</sequence>
<dbReference type="GO" id="GO:0006508">
    <property type="term" value="P:proteolysis"/>
    <property type="evidence" value="ECO:0007669"/>
    <property type="project" value="InterPro"/>
</dbReference>
<dbReference type="InterPro" id="IPR001461">
    <property type="entry name" value="Aspartic_peptidase_A1"/>
</dbReference>
<feature type="region of interest" description="Disordered" evidence="2">
    <location>
        <begin position="406"/>
        <end position="426"/>
    </location>
</feature>
<dbReference type="InterPro" id="IPR021109">
    <property type="entry name" value="Peptidase_aspartic_dom_sf"/>
</dbReference>
<evidence type="ECO:0000256" key="2">
    <source>
        <dbReference type="SAM" id="MobiDB-lite"/>
    </source>
</evidence>
<evidence type="ECO:0000313" key="4">
    <source>
        <dbReference type="EMBL" id="KIK61798.1"/>
    </source>
</evidence>
<name>A0A0D0CZ60_9AGAR</name>
<feature type="domain" description="Peptidase A1" evidence="3">
    <location>
        <begin position="48"/>
        <end position="408"/>
    </location>
</feature>
<dbReference type="OrthoDB" id="2747330at2759"/>
<evidence type="ECO:0000256" key="1">
    <source>
        <dbReference type="ARBA" id="ARBA00007447"/>
    </source>
</evidence>
<organism evidence="4 5">
    <name type="scientific">Collybiopsis luxurians FD-317 M1</name>
    <dbReference type="NCBI Taxonomy" id="944289"/>
    <lineage>
        <taxon>Eukaryota</taxon>
        <taxon>Fungi</taxon>
        <taxon>Dikarya</taxon>
        <taxon>Basidiomycota</taxon>
        <taxon>Agaricomycotina</taxon>
        <taxon>Agaricomycetes</taxon>
        <taxon>Agaricomycetidae</taxon>
        <taxon>Agaricales</taxon>
        <taxon>Marasmiineae</taxon>
        <taxon>Omphalotaceae</taxon>
        <taxon>Collybiopsis</taxon>
        <taxon>Collybiopsis luxurians</taxon>
    </lineage>
</organism>
<dbReference type="Gene3D" id="2.40.70.10">
    <property type="entry name" value="Acid Proteases"/>
    <property type="match status" value="2"/>
</dbReference>
<keyword evidence="5" id="KW-1185">Reference proteome</keyword>
<proteinExistence type="inferred from homology"/>
<feature type="region of interest" description="Disordered" evidence="2">
    <location>
        <begin position="1"/>
        <end position="31"/>
    </location>
</feature>
<evidence type="ECO:0000313" key="5">
    <source>
        <dbReference type="Proteomes" id="UP000053593"/>
    </source>
</evidence>
<reference evidence="4 5" key="1">
    <citation type="submission" date="2014-04" db="EMBL/GenBank/DDBJ databases">
        <title>Evolutionary Origins and Diversification of the Mycorrhizal Mutualists.</title>
        <authorList>
            <consortium name="DOE Joint Genome Institute"/>
            <consortium name="Mycorrhizal Genomics Consortium"/>
            <person name="Kohler A."/>
            <person name="Kuo A."/>
            <person name="Nagy L.G."/>
            <person name="Floudas D."/>
            <person name="Copeland A."/>
            <person name="Barry K.W."/>
            <person name="Cichocki N."/>
            <person name="Veneault-Fourrey C."/>
            <person name="LaButti K."/>
            <person name="Lindquist E.A."/>
            <person name="Lipzen A."/>
            <person name="Lundell T."/>
            <person name="Morin E."/>
            <person name="Murat C."/>
            <person name="Riley R."/>
            <person name="Ohm R."/>
            <person name="Sun H."/>
            <person name="Tunlid A."/>
            <person name="Henrissat B."/>
            <person name="Grigoriev I.V."/>
            <person name="Hibbett D.S."/>
            <person name="Martin F."/>
        </authorList>
    </citation>
    <scope>NUCLEOTIDE SEQUENCE [LARGE SCALE GENOMIC DNA]</scope>
    <source>
        <strain evidence="4 5">FD-317 M1</strain>
    </source>
</reference>
<dbReference type="InterPro" id="IPR033121">
    <property type="entry name" value="PEPTIDASE_A1"/>
</dbReference>
<dbReference type="PANTHER" id="PTHR47966">
    <property type="entry name" value="BETA-SITE APP-CLEAVING ENZYME, ISOFORM A-RELATED"/>
    <property type="match status" value="1"/>
</dbReference>
<dbReference type="InterPro" id="IPR034164">
    <property type="entry name" value="Pepsin-like_dom"/>
</dbReference>